<dbReference type="InterPro" id="IPR023821">
    <property type="entry name" value="rSAM_TatD-assoc"/>
</dbReference>
<comment type="caution">
    <text evidence="8">The sequence shown here is derived from an EMBL/GenBank/DDBJ whole genome shotgun (WGS) entry which is preliminary data.</text>
</comment>
<comment type="cofactor">
    <cofactor evidence="1">
        <name>[4Fe-4S] cluster</name>
        <dbReference type="ChEBI" id="CHEBI:49883"/>
    </cofactor>
</comment>
<dbReference type="InterPro" id="IPR034457">
    <property type="entry name" value="Organic_radical-activating"/>
</dbReference>
<keyword evidence="4" id="KW-0479">Metal-binding</keyword>
<accession>A0A9D1HSQ4</accession>
<name>A0A9D1HSQ4_9FIRM</name>
<dbReference type="InterPro" id="IPR058240">
    <property type="entry name" value="rSAM_sf"/>
</dbReference>
<keyword evidence="2" id="KW-0004">4Fe-4S</keyword>
<dbReference type="PANTHER" id="PTHR30352">
    <property type="entry name" value="PYRUVATE FORMATE-LYASE-ACTIVATING ENZYME"/>
    <property type="match status" value="1"/>
</dbReference>
<feature type="domain" description="Radical SAM core" evidence="7">
    <location>
        <begin position="14"/>
        <end position="176"/>
    </location>
</feature>
<keyword evidence="3" id="KW-0949">S-adenosyl-L-methionine</keyword>
<dbReference type="NCBIfam" id="TIGR04038">
    <property type="entry name" value="tatD_link_rSAM"/>
    <property type="match status" value="1"/>
</dbReference>
<dbReference type="AlphaFoldDB" id="A0A9D1HSQ4"/>
<evidence type="ECO:0000256" key="3">
    <source>
        <dbReference type="ARBA" id="ARBA00022691"/>
    </source>
</evidence>
<dbReference type="Pfam" id="PF04055">
    <property type="entry name" value="Radical_SAM"/>
    <property type="match status" value="1"/>
</dbReference>
<reference evidence="8" key="1">
    <citation type="submission" date="2020-10" db="EMBL/GenBank/DDBJ databases">
        <authorList>
            <person name="Gilroy R."/>
        </authorList>
    </citation>
    <scope>NUCLEOTIDE SEQUENCE</scope>
    <source>
        <strain evidence="8">1063</strain>
    </source>
</reference>
<dbReference type="SUPFAM" id="SSF102114">
    <property type="entry name" value="Radical SAM enzymes"/>
    <property type="match status" value="1"/>
</dbReference>
<keyword evidence="6" id="KW-0411">Iron-sulfur</keyword>
<dbReference type="EMBL" id="DVMN01000061">
    <property type="protein sequence ID" value="HIU21312.1"/>
    <property type="molecule type" value="Genomic_DNA"/>
</dbReference>
<evidence type="ECO:0000313" key="8">
    <source>
        <dbReference type="EMBL" id="HIU21312.1"/>
    </source>
</evidence>
<evidence type="ECO:0000256" key="4">
    <source>
        <dbReference type="ARBA" id="ARBA00022723"/>
    </source>
</evidence>
<gene>
    <name evidence="8" type="ORF">IAD51_03630</name>
</gene>
<dbReference type="PANTHER" id="PTHR30352:SF5">
    <property type="entry name" value="PYRUVATE FORMATE-LYASE 1-ACTIVATING ENZYME"/>
    <property type="match status" value="1"/>
</dbReference>
<protein>
    <submittedName>
        <fullName evidence="8">Radical SAM protein</fullName>
    </submittedName>
</protein>
<reference evidence="8" key="2">
    <citation type="journal article" date="2021" name="PeerJ">
        <title>Extensive microbial diversity within the chicken gut microbiome revealed by metagenomics and culture.</title>
        <authorList>
            <person name="Gilroy R."/>
            <person name="Ravi A."/>
            <person name="Getino M."/>
            <person name="Pursley I."/>
            <person name="Horton D.L."/>
            <person name="Alikhan N.F."/>
            <person name="Baker D."/>
            <person name="Gharbi K."/>
            <person name="Hall N."/>
            <person name="Watson M."/>
            <person name="Adriaenssens E.M."/>
            <person name="Foster-Nyarko E."/>
            <person name="Jarju S."/>
            <person name="Secka A."/>
            <person name="Antonio M."/>
            <person name="Oren A."/>
            <person name="Chaudhuri R.R."/>
            <person name="La Ragione R."/>
            <person name="Hildebrand F."/>
            <person name="Pallen M.J."/>
        </authorList>
    </citation>
    <scope>NUCLEOTIDE SEQUENCE</scope>
    <source>
        <strain evidence="8">1063</strain>
    </source>
</reference>
<dbReference type="SFLD" id="SFLDG01111">
    <property type="entry name" value="Uncharacterised_Radical_SAM_Su"/>
    <property type="match status" value="1"/>
</dbReference>
<dbReference type="InterPro" id="IPR013785">
    <property type="entry name" value="Aldolase_TIM"/>
</dbReference>
<evidence type="ECO:0000256" key="2">
    <source>
        <dbReference type="ARBA" id="ARBA00022485"/>
    </source>
</evidence>
<evidence type="ECO:0000256" key="1">
    <source>
        <dbReference type="ARBA" id="ARBA00001966"/>
    </source>
</evidence>
<organism evidence="8 9">
    <name type="scientific">Candidatus Limadaptatus stercorigallinarum</name>
    <dbReference type="NCBI Taxonomy" id="2840845"/>
    <lineage>
        <taxon>Bacteria</taxon>
        <taxon>Bacillati</taxon>
        <taxon>Bacillota</taxon>
        <taxon>Clostridia</taxon>
        <taxon>Eubacteriales</taxon>
        <taxon>Candidatus Limadaptatus</taxon>
    </lineage>
</organism>
<dbReference type="GO" id="GO:0003824">
    <property type="term" value="F:catalytic activity"/>
    <property type="evidence" value="ECO:0007669"/>
    <property type="project" value="InterPro"/>
</dbReference>
<dbReference type="GO" id="GO:0051539">
    <property type="term" value="F:4 iron, 4 sulfur cluster binding"/>
    <property type="evidence" value="ECO:0007669"/>
    <property type="project" value="UniProtKB-KW"/>
</dbReference>
<proteinExistence type="predicted"/>
<evidence type="ECO:0000313" key="9">
    <source>
        <dbReference type="Proteomes" id="UP000824088"/>
    </source>
</evidence>
<keyword evidence="5" id="KW-0408">Iron</keyword>
<evidence type="ECO:0000256" key="6">
    <source>
        <dbReference type="ARBA" id="ARBA00023014"/>
    </source>
</evidence>
<dbReference type="Gene3D" id="3.20.20.70">
    <property type="entry name" value="Aldolase class I"/>
    <property type="match status" value="1"/>
</dbReference>
<sequence>MQNCVYEFGDSIYINLTNECSNSCDFCIRNFKEGVGGSGLWLEHEPSAAEVIAELGKRDLSRYRGAVFCGFGEPTCAFDRLLEVAAWLKGRGVSTRVNTNGQANLINGITDAAERLAPVMDSVSVSLNASTAEKYQASCHSAFGEAGYYAMLDFVRDCVRVGIDTVVSVVDLIGEEEVEACRKVALSLGARYRVRPAIEADEEY</sequence>
<evidence type="ECO:0000256" key="5">
    <source>
        <dbReference type="ARBA" id="ARBA00023004"/>
    </source>
</evidence>
<evidence type="ECO:0000259" key="7">
    <source>
        <dbReference type="Pfam" id="PF04055"/>
    </source>
</evidence>
<dbReference type="GO" id="GO:0046872">
    <property type="term" value="F:metal ion binding"/>
    <property type="evidence" value="ECO:0007669"/>
    <property type="project" value="UniProtKB-KW"/>
</dbReference>
<dbReference type="Proteomes" id="UP000824088">
    <property type="component" value="Unassembled WGS sequence"/>
</dbReference>
<dbReference type="InterPro" id="IPR007197">
    <property type="entry name" value="rSAM"/>
</dbReference>
<dbReference type="SFLD" id="SFLDS00029">
    <property type="entry name" value="Radical_SAM"/>
    <property type="match status" value="1"/>
</dbReference>